<keyword evidence="6 9" id="KW-0143">Chaperone</keyword>
<dbReference type="GO" id="GO:0051301">
    <property type="term" value="P:cell division"/>
    <property type="evidence" value="ECO:0007669"/>
    <property type="project" value="UniProtKB-KW"/>
</dbReference>
<dbReference type="InterPro" id="IPR027304">
    <property type="entry name" value="Trigger_fact/SurA_dom_sf"/>
</dbReference>
<dbReference type="InterPro" id="IPR008880">
    <property type="entry name" value="Trigger_fac_C"/>
</dbReference>
<evidence type="ECO:0000256" key="1">
    <source>
        <dbReference type="ARBA" id="ARBA00000971"/>
    </source>
</evidence>
<keyword evidence="9" id="KW-0131">Cell cycle</keyword>
<dbReference type="KEGG" id="tmai:FVE67_03755"/>
<keyword evidence="10" id="KW-0175">Coiled coil</keyword>
<comment type="domain">
    <text evidence="9">Consists of 3 domains; the N-terminus binds the ribosome, the middle domain has PPIase activity, while the C-terminus has intrinsic chaperone activity on its own.</text>
</comment>
<dbReference type="GO" id="GO:0043335">
    <property type="term" value="P:protein unfolding"/>
    <property type="evidence" value="ECO:0007669"/>
    <property type="project" value="TreeGrafter"/>
</dbReference>
<gene>
    <name evidence="9 13" type="primary">tig</name>
    <name evidence="13" type="ORF">FVE67_03755</name>
</gene>
<sequence>MKVNVEDISRVEKRLQVEIPPEAVARAIDRTCQKLSHRVDLKGFRKGRVPKSVLRRLFKEHVEEEAIELIVRESLPEAIRESGLEPILRPTVEDYGELREDQAFTYSARVEIRPEFELPREAYVGLEVEKPSEEVSEEEVEEYLEALRYTFAEVKKAPEDHELQERDVAIIAFKAFEGDRPVPGHEAEALYVDVGTGEFDERVEEALLGHKAGEEIEVEVEYPEDALNELLAGKKIRYQVTLREIYVRELAPLDDEFVKKMKLGFESAEHLRQRVRARLEEERRRKAEEKLREDLLSKILEKVDFPVPERYVEFKIAQMLEGIEQDLQQRGHTFESAGISVERLKQRLRPVAERQAREEFVLEKIAEQEGITVSQEELEEKAREMARASGGRPEEALRVIMTYMVPKLLAEKTLEFLVSQARIKNGTAESEKKEEE</sequence>
<dbReference type="InterPro" id="IPR005215">
    <property type="entry name" value="Trig_fac"/>
</dbReference>
<accession>A0A6H1WRZ1</accession>
<dbReference type="PIRSF" id="PIRSF003095">
    <property type="entry name" value="Trigger_factor"/>
    <property type="match status" value="1"/>
</dbReference>
<comment type="similarity">
    <text evidence="2 9">Belongs to the FKBP-type PPIase family. Tig subfamily.</text>
</comment>
<keyword evidence="7 9" id="KW-0413">Isomerase</keyword>
<comment type="subcellular location">
    <subcellularLocation>
        <location evidence="9">Cytoplasm</location>
    </subcellularLocation>
    <text evidence="9">About half TF is bound to the ribosome near the polypeptide exit tunnel while the other half is free in the cytoplasm.</text>
</comment>
<feature type="domain" description="Trigger factor C-terminal" evidence="12">
    <location>
        <begin position="269"/>
        <end position="418"/>
    </location>
</feature>
<dbReference type="Pfam" id="PF05697">
    <property type="entry name" value="Trigger_N"/>
    <property type="match status" value="1"/>
</dbReference>
<evidence type="ECO:0000256" key="7">
    <source>
        <dbReference type="ARBA" id="ARBA00023235"/>
    </source>
</evidence>
<proteinExistence type="inferred from homology"/>
<dbReference type="GO" id="GO:0044183">
    <property type="term" value="F:protein folding chaperone"/>
    <property type="evidence" value="ECO:0007669"/>
    <property type="project" value="TreeGrafter"/>
</dbReference>
<evidence type="ECO:0000256" key="2">
    <source>
        <dbReference type="ARBA" id="ARBA00005464"/>
    </source>
</evidence>
<comment type="function">
    <text evidence="9">Involved in protein export. Acts as a chaperone by maintaining the newly synthesized protein in an open conformation. Functions as a peptidyl-prolyl cis-trans isomerase.</text>
</comment>
<dbReference type="InterPro" id="IPR008881">
    <property type="entry name" value="Trigger_fac_ribosome-bd_bac"/>
</dbReference>
<dbReference type="InterPro" id="IPR036611">
    <property type="entry name" value="Trigger_fac_ribosome-bd_sf"/>
</dbReference>
<dbReference type="PANTHER" id="PTHR30560:SF3">
    <property type="entry name" value="TRIGGER FACTOR-LIKE PROTEIN TIG, CHLOROPLASTIC"/>
    <property type="match status" value="1"/>
</dbReference>
<keyword evidence="9" id="KW-0963">Cytoplasm</keyword>
<evidence type="ECO:0000256" key="3">
    <source>
        <dbReference type="ARBA" id="ARBA00013194"/>
    </source>
</evidence>
<evidence type="ECO:0000256" key="8">
    <source>
        <dbReference type="ARBA" id="ARBA00029986"/>
    </source>
</evidence>
<evidence type="ECO:0000313" key="14">
    <source>
        <dbReference type="Proteomes" id="UP000501253"/>
    </source>
</evidence>
<dbReference type="EC" id="5.2.1.8" evidence="3 9"/>
<keyword evidence="5 9" id="KW-0697">Rotamase</keyword>
<evidence type="ECO:0000259" key="12">
    <source>
        <dbReference type="Pfam" id="PF05698"/>
    </source>
</evidence>
<keyword evidence="9" id="KW-0132">Cell division</keyword>
<dbReference type="SUPFAM" id="SSF109998">
    <property type="entry name" value="Triger factor/SurA peptide-binding domain-like"/>
    <property type="match status" value="1"/>
</dbReference>
<evidence type="ECO:0000259" key="11">
    <source>
        <dbReference type="Pfam" id="PF05697"/>
    </source>
</evidence>
<evidence type="ECO:0000256" key="10">
    <source>
        <dbReference type="SAM" id="Coils"/>
    </source>
</evidence>
<dbReference type="GO" id="GO:0003755">
    <property type="term" value="F:peptidyl-prolyl cis-trans isomerase activity"/>
    <property type="evidence" value="ECO:0007669"/>
    <property type="project" value="UniProtKB-UniRule"/>
</dbReference>
<dbReference type="InterPro" id="IPR037041">
    <property type="entry name" value="Trigger_fac_C_sf"/>
</dbReference>
<evidence type="ECO:0000256" key="9">
    <source>
        <dbReference type="HAMAP-Rule" id="MF_00303"/>
    </source>
</evidence>
<comment type="catalytic activity">
    <reaction evidence="1 9">
        <text>[protein]-peptidylproline (omega=180) = [protein]-peptidylproline (omega=0)</text>
        <dbReference type="Rhea" id="RHEA:16237"/>
        <dbReference type="Rhea" id="RHEA-COMP:10747"/>
        <dbReference type="Rhea" id="RHEA-COMP:10748"/>
        <dbReference type="ChEBI" id="CHEBI:83833"/>
        <dbReference type="ChEBI" id="CHEBI:83834"/>
        <dbReference type="EC" id="5.2.1.8"/>
    </reaction>
</comment>
<feature type="coiled-coil region" evidence="10">
    <location>
        <begin position="265"/>
        <end position="292"/>
    </location>
</feature>
<dbReference type="SUPFAM" id="SSF54534">
    <property type="entry name" value="FKBP-like"/>
    <property type="match status" value="1"/>
</dbReference>
<dbReference type="HAMAP" id="MF_00303">
    <property type="entry name" value="Trigger_factor_Tig"/>
    <property type="match status" value="1"/>
</dbReference>
<dbReference type="Gene3D" id="1.10.3120.10">
    <property type="entry name" value="Trigger factor, C-terminal domain"/>
    <property type="match status" value="1"/>
</dbReference>
<dbReference type="GO" id="GO:0015031">
    <property type="term" value="P:protein transport"/>
    <property type="evidence" value="ECO:0007669"/>
    <property type="project" value="UniProtKB-UniRule"/>
</dbReference>
<name>A0A6H1WRZ1_9BACT</name>
<reference evidence="13 14" key="1">
    <citation type="submission" date="2019-08" db="EMBL/GenBank/DDBJ databases">
        <title>Complete genome sequence of Thermosulfurimonas marina SU872T, an anaerobic thermophilic chemolithoautotrophic bacterium isolated from a shallow marine hydrothermal vent.</title>
        <authorList>
            <person name="Allioux M."/>
            <person name="Jebbar M."/>
            <person name="Slobodkina G."/>
            <person name="Slobodkin A."/>
            <person name="Moalic Y."/>
            <person name="Frolova A."/>
            <person name="Shao Z."/>
            <person name="Alain K."/>
        </authorList>
    </citation>
    <scope>NUCLEOTIDE SEQUENCE [LARGE SCALE GENOMIC DNA]</scope>
    <source>
        <strain evidence="13 14">SU872</strain>
    </source>
</reference>
<evidence type="ECO:0000256" key="6">
    <source>
        <dbReference type="ARBA" id="ARBA00023186"/>
    </source>
</evidence>
<dbReference type="Proteomes" id="UP000501253">
    <property type="component" value="Chromosome"/>
</dbReference>
<dbReference type="PANTHER" id="PTHR30560">
    <property type="entry name" value="TRIGGER FACTOR CHAPERONE AND PEPTIDYL-PROLYL CIS/TRANS ISOMERASE"/>
    <property type="match status" value="1"/>
</dbReference>
<dbReference type="SUPFAM" id="SSF102735">
    <property type="entry name" value="Trigger factor ribosome-binding domain"/>
    <property type="match status" value="1"/>
</dbReference>
<organism evidence="13 14">
    <name type="scientific">Thermosulfurimonas marina</name>
    <dbReference type="NCBI Taxonomy" id="2047767"/>
    <lineage>
        <taxon>Bacteria</taxon>
        <taxon>Pseudomonadati</taxon>
        <taxon>Thermodesulfobacteriota</taxon>
        <taxon>Thermodesulfobacteria</taxon>
        <taxon>Thermodesulfobacteriales</taxon>
        <taxon>Thermodesulfobacteriaceae</taxon>
        <taxon>Thermosulfurimonas</taxon>
    </lineage>
</organism>
<dbReference type="Pfam" id="PF05698">
    <property type="entry name" value="Trigger_C"/>
    <property type="match status" value="1"/>
</dbReference>
<dbReference type="RefSeq" id="WP_168719317.1">
    <property type="nucleotide sequence ID" value="NZ_CP042909.1"/>
</dbReference>
<protein>
    <recommendedName>
        <fullName evidence="4 9">Trigger factor</fullName>
        <shortName evidence="9">TF</shortName>
        <ecNumber evidence="3 9">5.2.1.8</ecNumber>
    </recommendedName>
    <alternativeName>
        <fullName evidence="8 9">PPIase</fullName>
    </alternativeName>
</protein>
<dbReference type="Gene3D" id="3.10.50.40">
    <property type="match status" value="1"/>
</dbReference>
<dbReference type="NCBIfam" id="TIGR00115">
    <property type="entry name" value="tig"/>
    <property type="match status" value="1"/>
</dbReference>
<feature type="domain" description="Trigger factor ribosome-binding bacterial" evidence="11">
    <location>
        <begin position="1"/>
        <end position="147"/>
    </location>
</feature>
<evidence type="ECO:0000256" key="5">
    <source>
        <dbReference type="ARBA" id="ARBA00023110"/>
    </source>
</evidence>
<dbReference type="GO" id="GO:0005737">
    <property type="term" value="C:cytoplasm"/>
    <property type="evidence" value="ECO:0007669"/>
    <property type="project" value="UniProtKB-SubCell"/>
</dbReference>
<dbReference type="GO" id="GO:0043022">
    <property type="term" value="F:ribosome binding"/>
    <property type="evidence" value="ECO:0007669"/>
    <property type="project" value="TreeGrafter"/>
</dbReference>
<dbReference type="GO" id="GO:0051083">
    <property type="term" value="P:'de novo' cotranslational protein folding"/>
    <property type="evidence" value="ECO:0007669"/>
    <property type="project" value="TreeGrafter"/>
</dbReference>
<evidence type="ECO:0000256" key="4">
    <source>
        <dbReference type="ARBA" id="ARBA00016902"/>
    </source>
</evidence>
<dbReference type="AlphaFoldDB" id="A0A6H1WRZ1"/>
<dbReference type="EMBL" id="CP042909">
    <property type="protein sequence ID" value="QJA05963.1"/>
    <property type="molecule type" value="Genomic_DNA"/>
</dbReference>
<keyword evidence="14" id="KW-1185">Reference proteome</keyword>
<dbReference type="InterPro" id="IPR046357">
    <property type="entry name" value="PPIase_dom_sf"/>
</dbReference>
<dbReference type="Gene3D" id="3.30.70.1050">
    <property type="entry name" value="Trigger factor ribosome-binding domain"/>
    <property type="match status" value="1"/>
</dbReference>
<evidence type="ECO:0000313" key="13">
    <source>
        <dbReference type="EMBL" id="QJA05963.1"/>
    </source>
</evidence>